<dbReference type="GO" id="GO:0071555">
    <property type="term" value="P:cell wall organization"/>
    <property type="evidence" value="ECO:0007669"/>
    <property type="project" value="UniProtKB-KW"/>
</dbReference>
<dbReference type="Gene3D" id="3.40.710.10">
    <property type="entry name" value="DD-peptidase/beta-lactamase superfamily"/>
    <property type="match status" value="1"/>
</dbReference>
<feature type="active site" description="Acyl-ester intermediate" evidence="7">
    <location>
        <position position="111"/>
    </location>
</feature>
<comment type="similarity">
    <text evidence="1 9">Belongs to the peptidase S11 family.</text>
</comment>
<accession>A0A0G1KWM2</accession>
<dbReference type="GO" id="GO:0006508">
    <property type="term" value="P:proteolysis"/>
    <property type="evidence" value="ECO:0007669"/>
    <property type="project" value="InterPro"/>
</dbReference>
<evidence type="ECO:0000256" key="5">
    <source>
        <dbReference type="ARBA" id="ARBA00022984"/>
    </source>
</evidence>
<dbReference type="GO" id="GO:0009252">
    <property type="term" value="P:peptidoglycan biosynthetic process"/>
    <property type="evidence" value="ECO:0007669"/>
    <property type="project" value="UniProtKB-KW"/>
</dbReference>
<dbReference type="SUPFAM" id="SSF56601">
    <property type="entry name" value="beta-lactamase/transpeptidase-like"/>
    <property type="match status" value="1"/>
</dbReference>
<dbReference type="STRING" id="1618387.UW44_C0003G0157"/>
<keyword evidence="2" id="KW-0732">Signal</keyword>
<keyword evidence="6" id="KW-0961">Cell wall biogenesis/degradation</keyword>
<feature type="binding site" evidence="8">
    <location>
        <position position="270"/>
    </location>
    <ligand>
        <name>substrate</name>
    </ligand>
</feature>
<sequence length="320" mass="35050">MKKNNYSHRHSKVVPRCGPLVPEGGNLYRSLINIFSLIGICLFFILSPVIGKVPGFSKPVVKASFVSENKLPMLTGSGAPEITAQGVFVMDMDSGTILFDKNPHLLLKPASLTKIMTSLIAMDYYQDDSILKVVNGQSSLGNTADLIKGDELTASNVFYALLVPSGNDAAVTLAENYPGGYRTFLEKMNQKVTDLGLRNTHFANVSGVESPNHYTTAYDIAMIARNALTRQRFASIVSTKNITIQSLKGHNYSLSSTNILLGKPGILGVKTGWTPESGECLVLLVERDGHKVLISLLDSKDRFGEGDKLIKWVYDNYTWQ</sequence>
<keyword evidence="5" id="KW-0573">Peptidoglycan synthesis</keyword>
<feature type="transmembrane region" description="Helical" evidence="10">
    <location>
        <begin position="31"/>
        <end position="50"/>
    </location>
</feature>
<organism evidence="12 13">
    <name type="scientific">Candidatus Collierbacteria bacterium GW2011_GWB2_44_22</name>
    <dbReference type="NCBI Taxonomy" id="1618387"/>
    <lineage>
        <taxon>Bacteria</taxon>
        <taxon>Candidatus Collieribacteriota</taxon>
    </lineage>
</organism>
<keyword evidence="3" id="KW-0378">Hydrolase</keyword>
<feature type="domain" description="Peptidase S11 D-alanyl-D-alanine carboxypeptidase A N-terminal" evidence="11">
    <location>
        <begin position="78"/>
        <end position="298"/>
    </location>
</feature>
<dbReference type="Proteomes" id="UP000034006">
    <property type="component" value="Unassembled WGS sequence"/>
</dbReference>
<dbReference type="InterPro" id="IPR018044">
    <property type="entry name" value="Peptidase_S11"/>
</dbReference>
<dbReference type="InterPro" id="IPR012338">
    <property type="entry name" value="Beta-lactam/transpept-like"/>
</dbReference>
<dbReference type="PANTHER" id="PTHR21581:SF6">
    <property type="entry name" value="TRAFFICKING PROTEIN PARTICLE COMPLEX SUBUNIT 12"/>
    <property type="match status" value="1"/>
</dbReference>
<keyword evidence="10" id="KW-0472">Membrane</keyword>
<evidence type="ECO:0000256" key="8">
    <source>
        <dbReference type="PIRSR" id="PIRSR618044-2"/>
    </source>
</evidence>
<protein>
    <recommendedName>
        <fullName evidence="11">Peptidase S11 D-alanyl-D-alanine carboxypeptidase A N-terminal domain-containing protein</fullName>
    </recommendedName>
</protein>
<evidence type="ECO:0000256" key="6">
    <source>
        <dbReference type="ARBA" id="ARBA00023316"/>
    </source>
</evidence>
<dbReference type="Pfam" id="PF00768">
    <property type="entry name" value="Peptidase_S11"/>
    <property type="match status" value="1"/>
</dbReference>
<dbReference type="PRINTS" id="PR00725">
    <property type="entry name" value="DADACBPTASE1"/>
</dbReference>
<gene>
    <name evidence="12" type="ORF">UW44_C0003G0157</name>
</gene>
<keyword evidence="4" id="KW-0133">Cell shape</keyword>
<dbReference type="InterPro" id="IPR001967">
    <property type="entry name" value="Peptidase_S11_N"/>
</dbReference>
<keyword evidence="10" id="KW-0812">Transmembrane</keyword>
<evidence type="ECO:0000313" key="13">
    <source>
        <dbReference type="Proteomes" id="UP000034006"/>
    </source>
</evidence>
<proteinExistence type="inferred from homology"/>
<dbReference type="PANTHER" id="PTHR21581">
    <property type="entry name" value="D-ALANYL-D-ALANINE CARBOXYPEPTIDASE"/>
    <property type="match status" value="1"/>
</dbReference>
<evidence type="ECO:0000256" key="3">
    <source>
        <dbReference type="ARBA" id="ARBA00022801"/>
    </source>
</evidence>
<name>A0A0G1KWM2_9BACT</name>
<feature type="active site" evidence="7">
    <location>
        <position position="165"/>
    </location>
</feature>
<feature type="active site" description="Proton acceptor" evidence="7">
    <location>
        <position position="114"/>
    </location>
</feature>
<evidence type="ECO:0000256" key="1">
    <source>
        <dbReference type="ARBA" id="ARBA00007164"/>
    </source>
</evidence>
<reference evidence="12 13" key="1">
    <citation type="journal article" date="2015" name="Nature">
        <title>rRNA introns, odd ribosomes, and small enigmatic genomes across a large radiation of phyla.</title>
        <authorList>
            <person name="Brown C.T."/>
            <person name="Hug L.A."/>
            <person name="Thomas B.C."/>
            <person name="Sharon I."/>
            <person name="Castelle C.J."/>
            <person name="Singh A."/>
            <person name="Wilkins M.J."/>
            <person name="Williams K.H."/>
            <person name="Banfield J.F."/>
        </authorList>
    </citation>
    <scope>NUCLEOTIDE SEQUENCE [LARGE SCALE GENOMIC DNA]</scope>
</reference>
<dbReference type="EMBL" id="LCIH01000003">
    <property type="protein sequence ID" value="KKT52314.1"/>
    <property type="molecule type" value="Genomic_DNA"/>
</dbReference>
<keyword evidence="10" id="KW-1133">Transmembrane helix</keyword>
<dbReference type="AlphaFoldDB" id="A0A0G1KWM2"/>
<comment type="caution">
    <text evidence="12">The sequence shown here is derived from an EMBL/GenBank/DDBJ whole genome shotgun (WGS) entry which is preliminary data.</text>
</comment>
<evidence type="ECO:0000313" key="12">
    <source>
        <dbReference type="EMBL" id="KKT52314.1"/>
    </source>
</evidence>
<evidence type="ECO:0000259" key="11">
    <source>
        <dbReference type="Pfam" id="PF00768"/>
    </source>
</evidence>
<dbReference type="GO" id="GO:0008360">
    <property type="term" value="P:regulation of cell shape"/>
    <property type="evidence" value="ECO:0007669"/>
    <property type="project" value="UniProtKB-KW"/>
</dbReference>
<evidence type="ECO:0000256" key="10">
    <source>
        <dbReference type="SAM" id="Phobius"/>
    </source>
</evidence>
<dbReference type="PATRIC" id="fig|1618387.3.peg.347"/>
<evidence type="ECO:0000256" key="7">
    <source>
        <dbReference type="PIRSR" id="PIRSR618044-1"/>
    </source>
</evidence>
<evidence type="ECO:0000256" key="2">
    <source>
        <dbReference type="ARBA" id="ARBA00022729"/>
    </source>
</evidence>
<evidence type="ECO:0000256" key="4">
    <source>
        <dbReference type="ARBA" id="ARBA00022960"/>
    </source>
</evidence>
<evidence type="ECO:0000256" key="9">
    <source>
        <dbReference type="RuleBase" id="RU004016"/>
    </source>
</evidence>
<dbReference type="GO" id="GO:0009002">
    <property type="term" value="F:serine-type D-Ala-D-Ala carboxypeptidase activity"/>
    <property type="evidence" value="ECO:0007669"/>
    <property type="project" value="InterPro"/>
</dbReference>